<dbReference type="SMART" id="SM00530">
    <property type="entry name" value="HTH_XRE"/>
    <property type="match status" value="1"/>
</dbReference>
<dbReference type="PROSITE" id="PS50943">
    <property type="entry name" value="HTH_CROC1"/>
    <property type="match status" value="1"/>
</dbReference>
<feature type="non-terminal residue" evidence="2">
    <location>
        <position position="139"/>
    </location>
</feature>
<dbReference type="SUPFAM" id="SSF47413">
    <property type="entry name" value="lambda repressor-like DNA-binding domains"/>
    <property type="match status" value="1"/>
</dbReference>
<feature type="domain" description="HTH cro/C1-type" evidence="1">
    <location>
        <begin position="11"/>
        <end position="65"/>
    </location>
</feature>
<dbReference type="Pfam" id="PF13443">
    <property type="entry name" value="HTH_26"/>
    <property type="match status" value="1"/>
</dbReference>
<sequence length="139" mass="16263">MYSNKNFGTALKEIIDKKRIKLRSLANKTNLNYSYFSKLKKREGHPPITTIELISDGLDIPPEYFLEYRIYKIEKILKNQVMKADRDIRILLNVDSENDALLFLNKIKSKGYNPKYKIVKTCKDVSDAISKDEWDIMLA</sequence>
<protein>
    <recommendedName>
        <fullName evidence="1">HTH cro/C1-type domain-containing protein</fullName>
    </recommendedName>
</protein>
<dbReference type="InterPro" id="IPR010982">
    <property type="entry name" value="Lambda_DNA-bd_dom_sf"/>
</dbReference>
<proteinExistence type="predicted"/>
<dbReference type="GO" id="GO:0003677">
    <property type="term" value="F:DNA binding"/>
    <property type="evidence" value="ECO:0007669"/>
    <property type="project" value="InterPro"/>
</dbReference>
<accession>X1QLL1</accession>
<dbReference type="AlphaFoldDB" id="X1QLL1"/>
<dbReference type="Gene3D" id="1.10.260.40">
    <property type="entry name" value="lambda repressor-like DNA-binding domains"/>
    <property type="match status" value="1"/>
</dbReference>
<evidence type="ECO:0000259" key="1">
    <source>
        <dbReference type="PROSITE" id="PS50943"/>
    </source>
</evidence>
<organism evidence="2">
    <name type="scientific">marine sediment metagenome</name>
    <dbReference type="NCBI Taxonomy" id="412755"/>
    <lineage>
        <taxon>unclassified sequences</taxon>
        <taxon>metagenomes</taxon>
        <taxon>ecological metagenomes</taxon>
    </lineage>
</organism>
<evidence type="ECO:0000313" key="2">
    <source>
        <dbReference type="EMBL" id="GAI51885.1"/>
    </source>
</evidence>
<name>X1QLL1_9ZZZZ</name>
<gene>
    <name evidence="2" type="ORF">S06H3_58059</name>
</gene>
<dbReference type="EMBL" id="BARV01037546">
    <property type="protein sequence ID" value="GAI51885.1"/>
    <property type="molecule type" value="Genomic_DNA"/>
</dbReference>
<dbReference type="InterPro" id="IPR001387">
    <property type="entry name" value="Cro/C1-type_HTH"/>
</dbReference>
<reference evidence="2" key="1">
    <citation type="journal article" date="2014" name="Front. Microbiol.">
        <title>High frequency of phylogenetically diverse reductive dehalogenase-homologous genes in deep subseafloor sedimentary metagenomes.</title>
        <authorList>
            <person name="Kawai M."/>
            <person name="Futagami T."/>
            <person name="Toyoda A."/>
            <person name="Takaki Y."/>
            <person name="Nishi S."/>
            <person name="Hori S."/>
            <person name="Arai W."/>
            <person name="Tsubouchi T."/>
            <person name="Morono Y."/>
            <person name="Uchiyama I."/>
            <person name="Ito T."/>
            <person name="Fujiyama A."/>
            <person name="Inagaki F."/>
            <person name="Takami H."/>
        </authorList>
    </citation>
    <scope>NUCLEOTIDE SEQUENCE</scope>
    <source>
        <strain evidence="2">Expedition CK06-06</strain>
    </source>
</reference>
<comment type="caution">
    <text evidence="2">The sequence shown here is derived from an EMBL/GenBank/DDBJ whole genome shotgun (WGS) entry which is preliminary data.</text>
</comment>